<evidence type="ECO:0000313" key="2">
    <source>
        <dbReference type="Proteomes" id="UP000190814"/>
    </source>
</evidence>
<dbReference type="AlphaFoldDB" id="A0A1T4VB89"/>
<keyword evidence="2" id="KW-1185">Reference proteome</keyword>
<dbReference type="OrthoDB" id="5847479at2"/>
<sequence>MRGKIGVLLLIIFLLAIFVAPSVWFINEHMQELKEATRDQVETEKVIELDKLADVSYKIENGILTLKPNAKYGRLTSNTIKEIKKGKKKKTTELVSSAPWGEKSDTIFKVQVEEGYTVFLDPSAEGLFINCKYCKEMDLSGFDTRFCTNMSRMFEGCAALEKVNVEGWDTDNVQNFTDMFKGCDKLTEVKGAGEKIDTAFKSK</sequence>
<dbReference type="Proteomes" id="UP000190814">
    <property type="component" value="Unassembled WGS sequence"/>
</dbReference>
<gene>
    <name evidence="1" type="ORF">SAMN02745111_00557</name>
</gene>
<dbReference type="InterPro" id="IPR011889">
    <property type="entry name" value="Liste_lipo_26"/>
</dbReference>
<organism evidence="1 2">
    <name type="scientific">Eubacterium uniforme</name>
    <dbReference type="NCBI Taxonomy" id="39495"/>
    <lineage>
        <taxon>Bacteria</taxon>
        <taxon>Bacillati</taxon>
        <taxon>Bacillota</taxon>
        <taxon>Clostridia</taxon>
        <taxon>Eubacteriales</taxon>
        <taxon>Eubacteriaceae</taxon>
        <taxon>Eubacterium</taxon>
    </lineage>
</organism>
<dbReference type="EMBL" id="FUXZ01000003">
    <property type="protein sequence ID" value="SKA61771.1"/>
    <property type="molecule type" value="Genomic_DNA"/>
</dbReference>
<dbReference type="RefSeq" id="WP_078765445.1">
    <property type="nucleotide sequence ID" value="NZ_FUXZ01000003.1"/>
</dbReference>
<dbReference type="Gene3D" id="3.80.10.10">
    <property type="entry name" value="Ribonuclease Inhibitor"/>
    <property type="match status" value="1"/>
</dbReference>
<proteinExistence type="predicted"/>
<evidence type="ECO:0000313" key="1">
    <source>
        <dbReference type="EMBL" id="SKA61771.1"/>
    </source>
</evidence>
<dbReference type="NCBIfam" id="TIGR02167">
    <property type="entry name" value="Liste_lipo_26"/>
    <property type="match status" value="1"/>
</dbReference>
<dbReference type="Pfam" id="PF03382">
    <property type="entry name" value="DUF285"/>
    <property type="match status" value="1"/>
</dbReference>
<protein>
    <submittedName>
        <fullName evidence="1">Surface protein</fullName>
    </submittedName>
</protein>
<dbReference type="STRING" id="39495.SAMN02745111_00557"/>
<accession>A0A1T4VB89</accession>
<dbReference type="InterPro" id="IPR005046">
    <property type="entry name" value="DUF285"/>
</dbReference>
<dbReference type="InterPro" id="IPR032675">
    <property type="entry name" value="LRR_dom_sf"/>
</dbReference>
<name>A0A1T4VB89_9FIRM</name>
<reference evidence="1 2" key="1">
    <citation type="submission" date="2017-02" db="EMBL/GenBank/DDBJ databases">
        <authorList>
            <person name="Peterson S.W."/>
        </authorList>
    </citation>
    <scope>NUCLEOTIDE SEQUENCE [LARGE SCALE GENOMIC DNA]</scope>
    <source>
        <strain evidence="1 2">ATCC 35992</strain>
    </source>
</reference>